<dbReference type="SUPFAM" id="SSF46785">
    <property type="entry name" value="Winged helix' DNA-binding domain"/>
    <property type="match status" value="3"/>
</dbReference>
<dbReference type="GO" id="GO:0001514">
    <property type="term" value="P:selenocysteine incorporation"/>
    <property type="evidence" value="ECO:0007669"/>
    <property type="project" value="InterPro"/>
</dbReference>
<name>A0A1Z4VSC6_9GAMM</name>
<dbReference type="Gene3D" id="3.40.50.300">
    <property type="entry name" value="P-loop containing nucleotide triphosphate hydrolases"/>
    <property type="match status" value="1"/>
</dbReference>
<dbReference type="GO" id="GO:0003746">
    <property type="term" value="F:translation elongation factor activity"/>
    <property type="evidence" value="ECO:0007669"/>
    <property type="project" value="UniProtKB-KW"/>
</dbReference>
<evidence type="ECO:0000256" key="1">
    <source>
        <dbReference type="ARBA" id="ARBA00004496"/>
    </source>
</evidence>
<dbReference type="PANTHER" id="PTHR43721:SF22">
    <property type="entry name" value="ELONGATION FACTOR TU, MITOCHONDRIAL"/>
    <property type="match status" value="1"/>
</dbReference>
<dbReference type="NCBIfam" id="TIGR00231">
    <property type="entry name" value="small_GTP"/>
    <property type="match status" value="1"/>
</dbReference>
<dbReference type="InterPro" id="IPR009001">
    <property type="entry name" value="Transl_elong_EF1A/Init_IF2_C"/>
</dbReference>
<dbReference type="NCBIfam" id="TIGR00475">
    <property type="entry name" value="selB"/>
    <property type="match status" value="1"/>
</dbReference>
<dbReference type="GO" id="GO:0005525">
    <property type="term" value="F:GTP binding"/>
    <property type="evidence" value="ECO:0007669"/>
    <property type="project" value="UniProtKB-KW"/>
</dbReference>
<dbReference type="CDD" id="cd03696">
    <property type="entry name" value="SelB_II"/>
    <property type="match status" value="1"/>
</dbReference>
<dbReference type="CDD" id="cd15491">
    <property type="entry name" value="selB_III"/>
    <property type="match status" value="1"/>
</dbReference>
<sequence length="642" mass="69724">MLIGTAGHIDHGKTTLLKALTGVDADRLLQEKARGITLDLGYAYTPLTDGSVLGFVDVPGHEKLIRNMLAGTTAIDFALLVIAADDGPMPQTREHLELLELLDIGQGAVALTKTDTVTAERLEQVRQEVADLLTGTVLAASPVFPVSGRTGEGVAALRSHLEATTAAISRPPAAGRFRLAIDRCFALSGVGTIVTGTAHAGAVAVGDRLSLAPAGVTARVRGLHVQDRPAERGQAGDRCALALKGNFDRRDIRRGMWLVDPALAVSLSRFQAELRVPAGQAALRHMQTVHVHLGTDDIIGRVALLDGKRAEPGHTALAEILLERETLCLRGDRIILRDAGARRTVAGGRVLDIHPPARHKRSPERLRLLDSLRNDDPAAGLELMADQSATGVDLHRFTLNWNLDEAQARTLWQRAGLRVVEAGESAIGLSQAAWDGLRQRLLETLAREHERSPDMIGVEAGRLRRMTAVNLQRPVFDVLVDELLTCGAIAQTRAWLHLPEHHVSVSDDDRALFSELKPLLQAAPYNPPRVRDIHKATGIPEPAVRQLFKRLARAGELYPVGHDHYFTAGAVAELAAIVARLNTEQGAARAAPFRDILFPEGGGGRKVAIRILEFFDRIGYTRRERDDHVLRDSTAALQWSVR</sequence>
<dbReference type="Gene3D" id="1.10.10.10">
    <property type="entry name" value="Winged helix-like DNA-binding domain superfamily/Winged helix DNA-binding domain"/>
    <property type="match status" value="3"/>
</dbReference>
<dbReference type="GO" id="GO:0005737">
    <property type="term" value="C:cytoplasm"/>
    <property type="evidence" value="ECO:0007669"/>
    <property type="project" value="UniProtKB-SubCell"/>
</dbReference>
<gene>
    <name evidence="7" type="ORF">FOKN1_1862</name>
</gene>
<evidence type="ECO:0000256" key="4">
    <source>
        <dbReference type="ARBA" id="ARBA00022917"/>
    </source>
</evidence>
<dbReference type="PANTHER" id="PTHR43721">
    <property type="entry name" value="ELONGATION FACTOR TU-RELATED"/>
    <property type="match status" value="1"/>
</dbReference>
<accession>A0A1Z4VSC6</accession>
<evidence type="ECO:0000256" key="3">
    <source>
        <dbReference type="ARBA" id="ARBA00022741"/>
    </source>
</evidence>
<keyword evidence="5" id="KW-0342">GTP-binding</keyword>
<evidence type="ECO:0000256" key="5">
    <source>
        <dbReference type="ARBA" id="ARBA00023134"/>
    </source>
</evidence>
<dbReference type="AlphaFoldDB" id="A0A1Z4VSC6"/>
<dbReference type="InterPro" id="IPR015190">
    <property type="entry name" value="Elong_fac_SelB-wing-hlx_typ-2"/>
</dbReference>
<dbReference type="RefSeq" id="WP_096366364.1">
    <property type="nucleotide sequence ID" value="NZ_AP018052.1"/>
</dbReference>
<dbReference type="GO" id="GO:0003723">
    <property type="term" value="F:RNA binding"/>
    <property type="evidence" value="ECO:0007669"/>
    <property type="project" value="InterPro"/>
</dbReference>
<feature type="domain" description="Tr-type G" evidence="6">
    <location>
        <begin position="1"/>
        <end position="172"/>
    </location>
</feature>
<dbReference type="Pfam" id="PF25461">
    <property type="entry name" value="Beta-barrel_SelB"/>
    <property type="match status" value="1"/>
</dbReference>
<dbReference type="InterPro" id="IPR015191">
    <property type="entry name" value="SelB_WHD4"/>
</dbReference>
<dbReference type="Gene3D" id="2.40.30.10">
    <property type="entry name" value="Translation factors"/>
    <property type="match status" value="1"/>
</dbReference>
<dbReference type="Pfam" id="PF09107">
    <property type="entry name" value="WHD_3rd_SelB"/>
    <property type="match status" value="1"/>
</dbReference>
<dbReference type="InterPro" id="IPR000795">
    <property type="entry name" value="T_Tr_GTP-bd_dom"/>
</dbReference>
<reference evidence="7 8" key="1">
    <citation type="submission" date="2017-05" db="EMBL/GenBank/DDBJ databases">
        <title>Thiocyanate degradation by Thiohalobacter thiocyanaticus FOKN1.</title>
        <authorList>
            <person name="Oshiki M."/>
            <person name="Fukushima T."/>
            <person name="Kawano S."/>
            <person name="Nakagawa J."/>
        </authorList>
    </citation>
    <scope>NUCLEOTIDE SEQUENCE [LARGE SCALE GENOMIC DNA]</scope>
    <source>
        <strain evidence="7 8">FOKN1</strain>
    </source>
</reference>
<protein>
    <submittedName>
        <fullName evidence="7">Selenocysteine-specific translation elongation factor</fullName>
    </submittedName>
</protein>
<proteinExistence type="predicted"/>
<dbReference type="Pfam" id="PF09106">
    <property type="entry name" value="WHD_2nd_SelB"/>
    <property type="match status" value="1"/>
</dbReference>
<dbReference type="InterPro" id="IPR036390">
    <property type="entry name" value="WH_DNA-bd_sf"/>
</dbReference>
<dbReference type="SUPFAM" id="SSF50447">
    <property type="entry name" value="Translation proteins"/>
    <property type="match status" value="1"/>
</dbReference>
<dbReference type="GO" id="GO:0003924">
    <property type="term" value="F:GTPase activity"/>
    <property type="evidence" value="ECO:0007669"/>
    <property type="project" value="InterPro"/>
</dbReference>
<dbReference type="PRINTS" id="PR00315">
    <property type="entry name" value="ELONGATNFCT"/>
</dbReference>
<dbReference type="InterPro" id="IPR057335">
    <property type="entry name" value="Beta-barrel_SelB"/>
</dbReference>
<keyword evidence="7" id="KW-0251">Elongation factor</keyword>
<keyword evidence="4" id="KW-0648">Protein biosynthesis</keyword>
<keyword evidence="8" id="KW-1185">Reference proteome</keyword>
<dbReference type="InterPro" id="IPR036388">
    <property type="entry name" value="WH-like_DNA-bd_sf"/>
</dbReference>
<dbReference type="EMBL" id="AP018052">
    <property type="protein sequence ID" value="BAZ94248.1"/>
    <property type="molecule type" value="Genomic_DNA"/>
</dbReference>
<evidence type="ECO:0000313" key="7">
    <source>
        <dbReference type="EMBL" id="BAZ94248.1"/>
    </source>
</evidence>
<organism evidence="7 8">
    <name type="scientific">Thiohalobacter thiocyanaticus</name>
    <dbReference type="NCBI Taxonomy" id="585455"/>
    <lineage>
        <taxon>Bacteria</taxon>
        <taxon>Pseudomonadati</taxon>
        <taxon>Pseudomonadota</taxon>
        <taxon>Gammaproteobacteria</taxon>
        <taxon>Thiohalobacterales</taxon>
        <taxon>Thiohalobacteraceae</taxon>
        <taxon>Thiohalobacter</taxon>
    </lineage>
</organism>
<dbReference type="SUPFAM" id="SSF52540">
    <property type="entry name" value="P-loop containing nucleoside triphosphate hydrolases"/>
    <property type="match status" value="1"/>
</dbReference>
<dbReference type="Pfam" id="PF00009">
    <property type="entry name" value="GTP_EFTU"/>
    <property type="match status" value="1"/>
</dbReference>
<dbReference type="InterPro" id="IPR027417">
    <property type="entry name" value="P-loop_NTPase"/>
</dbReference>
<evidence type="ECO:0000313" key="8">
    <source>
        <dbReference type="Proteomes" id="UP000218765"/>
    </source>
</evidence>
<dbReference type="InterPro" id="IPR004535">
    <property type="entry name" value="Transl_elong_SelB"/>
</dbReference>
<dbReference type="InterPro" id="IPR009000">
    <property type="entry name" value="Transl_B-barrel_sf"/>
</dbReference>
<dbReference type="Proteomes" id="UP000218765">
    <property type="component" value="Chromosome"/>
</dbReference>
<keyword evidence="3" id="KW-0547">Nucleotide-binding</keyword>
<dbReference type="OrthoDB" id="9803139at2"/>
<evidence type="ECO:0000256" key="2">
    <source>
        <dbReference type="ARBA" id="ARBA00022490"/>
    </source>
</evidence>
<dbReference type="SUPFAM" id="SSF50465">
    <property type="entry name" value="EF-Tu/eEF-1alpha/eIF2-gamma C-terminal domain"/>
    <property type="match status" value="1"/>
</dbReference>
<keyword evidence="2" id="KW-0963">Cytoplasm</keyword>
<dbReference type="InterPro" id="IPR050055">
    <property type="entry name" value="EF-Tu_GTPase"/>
</dbReference>
<evidence type="ECO:0000259" key="6">
    <source>
        <dbReference type="PROSITE" id="PS51722"/>
    </source>
</evidence>
<dbReference type="PROSITE" id="PS51722">
    <property type="entry name" value="G_TR_2"/>
    <property type="match status" value="1"/>
</dbReference>
<dbReference type="CDD" id="cd04171">
    <property type="entry name" value="SelB"/>
    <property type="match status" value="1"/>
</dbReference>
<comment type="subcellular location">
    <subcellularLocation>
        <location evidence="1">Cytoplasm</location>
    </subcellularLocation>
</comment>
<dbReference type="KEGG" id="ttc:FOKN1_1862"/>
<dbReference type="InterPro" id="IPR005225">
    <property type="entry name" value="Small_GTP-bd"/>
</dbReference>